<organism evidence="2 3">
    <name type="scientific">Iphiclides podalirius</name>
    <name type="common">scarce swallowtail</name>
    <dbReference type="NCBI Taxonomy" id="110791"/>
    <lineage>
        <taxon>Eukaryota</taxon>
        <taxon>Metazoa</taxon>
        <taxon>Ecdysozoa</taxon>
        <taxon>Arthropoda</taxon>
        <taxon>Hexapoda</taxon>
        <taxon>Insecta</taxon>
        <taxon>Pterygota</taxon>
        <taxon>Neoptera</taxon>
        <taxon>Endopterygota</taxon>
        <taxon>Lepidoptera</taxon>
        <taxon>Glossata</taxon>
        <taxon>Ditrysia</taxon>
        <taxon>Papilionoidea</taxon>
        <taxon>Papilionidae</taxon>
        <taxon>Papilioninae</taxon>
        <taxon>Iphiclides</taxon>
    </lineage>
</organism>
<evidence type="ECO:0000256" key="1">
    <source>
        <dbReference type="SAM" id="SignalP"/>
    </source>
</evidence>
<feature type="non-terminal residue" evidence="2">
    <location>
        <position position="1"/>
    </location>
</feature>
<protein>
    <submittedName>
        <fullName evidence="2">Uncharacterized protein</fullName>
    </submittedName>
</protein>
<dbReference type="Proteomes" id="UP000837857">
    <property type="component" value="Chromosome 5"/>
</dbReference>
<gene>
    <name evidence="2" type="ORF">IPOD504_LOCUS14686</name>
</gene>
<evidence type="ECO:0000313" key="3">
    <source>
        <dbReference type="Proteomes" id="UP000837857"/>
    </source>
</evidence>
<sequence length="119" mass="13162">MKTIAFTLLMLVASATPFPSSDLGENFQEQRRDPIAIVLDVVANLIQRIKDEGLDPFEVPSGEVEYVLISEDILKAAARIENFRFSGLSNIVVQKLDKSPYGDILSFDIVLPQVTPALK</sequence>
<feature type="signal peptide" evidence="1">
    <location>
        <begin position="1"/>
        <end position="17"/>
    </location>
</feature>
<dbReference type="EMBL" id="OW152817">
    <property type="protein sequence ID" value="CAH2069010.1"/>
    <property type="molecule type" value="Genomic_DNA"/>
</dbReference>
<reference evidence="2" key="1">
    <citation type="submission" date="2022-03" db="EMBL/GenBank/DDBJ databases">
        <authorList>
            <person name="Martin H S."/>
        </authorList>
    </citation>
    <scope>NUCLEOTIDE SEQUENCE</scope>
</reference>
<proteinExistence type="predicted"/>
<name>A0ABN8IXX7_9NEOP</name>
<evidence type="ECO:0000313" key="2">
    <source>
        <dbReference type="EMBL" id="CAH2069010.1"/>
    </source>
</evidence>
<keyword evidence="1" id="KW-0732">Signal</keyword>
<feature type="chain" id="PRO_5046726438" evidence="1">
    <location>
        <begin position="18"/>
        <end position="119"/>
    </location>
</feature>
<accession>A0ABN8IXX7</accession>
<keyword evidence="3" id="KW-1185">Reference proteome</keyword>